<gene>
    <name evidence="1" type="ORF">S03H2_16920</name>
</gene>
<evidence type="ECO:0000313" key="1">
    <source>
        <dbReference type="EMBL" id="GAH44120.1"/>
    </source>
</evidence>
<reference evidence="1" key="1">
    <citation type="journal article" date="2014" name="Front. Microbiol.">
        <title>High frequency of phylogenetically diverse reductive dehalogenase-homologous genes in deep subseafloor sedimentary metagenomes.</title>
        <authorList>
            <person name="Kawai M."/>
            <person name="Futagami T."/>
            <person name="Toyoda A."/>
            <person name="Takaki Y."/>
            <person name="Nishi S."/>
            <person name="Hori S."/>
            <person name="Arai W."/>
            <person name="Tsubouchi T."/>
            <person name="Morono Y."/>
            <person name="Uchiyama I."/>
            <person name="Ito T."/>
            <person name="Fujiyama A."/>
            <person name="Inagaki F."/>
            <person name="Takami H."/>
        </authorList>
    </citation>
    <scope>NUCLEOTIDE SEQUENCE</scope>
    <source>
        <strain evidence="1">Expedition CK06-06</strain>
    </source>
</reference>
<feature type="non-terminal residue" evidence="1">
    <location>
        <position position="1"/>
    </location>
</feature>
<accession>X1GH26</accession>
<proteinExistence type="predicted"/>
<dbReference type="AlphaFoldDB" id="X1GH26"/>
<name>X1GH26_9ZZZZ</name>
<comment type="caution">
    <text evidence="1">The sequence shown here is derived from an EMBL/GenBank/DDBJ whole genome shotgun (WGS) entry which is preliminary data.</text>
</comment>
<protein>
    <submittedName>
        <fullName evidence="1">Uncharacterized protein</fullName>
    </submittedName>
</protein>
<sequence>RQLYEKIFGSANDLCNMEYHLAREKILGTKEDIVDGIVIIPDSAGSFIELGMFAIDDIDNPLHEKFLILFNKDFEPNMTENFIGLGAKTTYDNGNARTRILDYEEQESAWNEVAGFLNLRKGKKYWKKVKRAK</sequence>
<dbReference type="EMBL" id="BARU01008684">
    <property type="protein sequence ID" value="GAH44120.1"/>
    <property type="molecule type" value="Genomic_DNA"/>
</dbReference>
<organism evidence="1">
    <name type="scientific">marine sediment metagenome</name>
    <dbReference type="NCBI Taxonomy" id="412755"/>
    <lineage>
        <taxon>unclassified sequences</taxon>
        <taxon>metagenomes</taxon>
        <taxon>ecological metagenomes</taxon>
    </lineage>
</organism>